<feature type="zinc finger region" description="C3H1-type" evidence="4">
    <location>
        <begin position="134"/>
        <end position="161"/>
    </location>
</feature>
<feature type="compositionally biased region" description="Low complexity" evidence="5">
    <location>
        <begin position="260"/>
        <end position="272"/>
    </location>
</feature>
<feature type="compositionally biased region" description="Polar residues" evidence="5">
    <location>
        <begin position="273"/>
        <end position="291"/>
    </location>
</feature>
<dbReference type="Pfam" id="PF00642">
    <property type="entry name" value="zf-CCCH"/>
    <property type="match status" value="1"/>
</dbReference>
<evidence type="ECO:0000256" key="4">
    <source>
        <dbReference type="PROSITE-ProRule" id="PRU00723"/>
    </source>
</evidence>
<dbReference type="InterPro" id="IPR000571">
    <property type="entry name" value="Znf_CCCH"/>
</dbReference>
<keyword evidence="8" id="KW-1185">Reference proteome</keyword>
<dbReference type="AlphaFoldDB" id="A0A8H5FRL9"/>
<dbReference type="GO" id="GO:0008270">
    <property type="term" value="F:zinc ion binding"/>
    <property type="evidence" value="ECO:0007669"/>
    <property type="project" value="UniProtKB-KW"/>
</dbReference>
<dbReference type="Gene3D" id="4.10.1000.10">
    <property type="entry name" value="Zinc finger, CCCH-type"/>
    <property type="match status" value="1"/>
</dbReference>
<gene>
    <name evidence="7" type="ORF">D9758_013480</name>
</gene>
<organism evidence="7 8">
    <name type="scientific">Tetrapyrgos nigripes</name>
    <dbReference type="NCBI Taxonomy" id="182062"/>
    <lineage>
        <taxon>Eukaryota</taxon>
        <taxon>Fungi</taxon>
        <taxon>Dikarya</taxon>
        <taxon>Basidiomycota</taxon>
        <taxon>Agaricomycotina</taxon>
        <taxon>Agaricomycetes</taxon>
        <taxon>Agaricomycetidae</taxon>
        <taxon>Agaricales</taxon>
        <taxon>Marasmiineae</taxon>
        <taxon>Marasmiaceae</taxon>
        <taxon>Tetrapyrgos</taxon>
    </lineage>
</organism>
<evidence type="ECO:0000256" key="1">
    <source>
        <dbReference type="ARBA" id="ARBA00022723"/>
    </source>
</evidence>
<keyword evidence="3 4" id="KW-0862">Zinc</keyword>
<feature type="domain" description="C3H1-type" evidence="6">
    <location>
        <begin position="134"/>
        <end position="161"/>
    </location>
</feature>
<comment type="caution">
    <text evidence="7">The sequence shown here is derived from an EMBL/GenBank/DDBJ whole genome shotgun (WGS) entry which is preliminary data.</text>
</comment>
<sequence length="398" mass="43928">MPPLPSNVSNDYAARTPCKKHMMEYTGQATGSMRWSTYSDCEYRSLNYSCRYSHHIFNTKRILKLGNGIIRLNYGYGFERYGGYDDQKSGWDIKLDDKILCSDGQKTWDLPKSILFAELTQKITWKGAPEVQYEKKQSLCPDYQKGLCSRGSQCRFDHDLVDERRLQKLVRWPVDHIGTEGSYMTVECHNTGSSVRWKITLNPDAFEKLNKNDPIARTIPPRPFSREGSVLLDLIREMEKIVGIATSGDVPLSTARSLSLSSTSPMASVTSTNTHRSTSVSASNPKPTTVTIARAGNPGPNSQSSLTTRTTTLSPKTSVSFTSSPASKSSPMTRTSVPTGVPSINTAVTSSSSTSRPTPLSTTTRVVDPSNSDTFIRSQHILPIGSASSRVRLFCLTI</sequence>
<dbReference type="SMART" id="SM00356">
    <property type="entry name" value="ZnF_C3H1"/>
    <property type="match status" value="1"/>
</dbReference>
<keyword evidence="1 4" id="KW-0479">Metal-binding</keyword>
<feature type="region of interest" description="Disordered" evidence="5">
    <location>
        <begin position="260"/>
        <end position="366"/>
    </location>
</feature>
<dbReference type="Proteomes" id="UP000559256">
    <property type="component" value="Unassembled WGS sequence"/>
</dbReference>
<keyword evidence="2 4" id="KW-0863">Zinc-finger</keyword>
<dbReference type="PROSITE" id="PS50103">
    <property type="entry name" value="ZF_C3H1"/>
    <property type="match status" value="1"/>
</dbReference>
<dbReference type="EMBL" id="JAACJM010000101">
    <property type="protein sequence ID" value="KAF5346604.1"/>
    <property type="molecule type" value="Genomic_DNA"/>
</dbReference>
<feature type="compositionally biased region" description="Low complexity" evidence="5">
    <location>
        <begin position="302"/>
        <end position="330"/>
    </location>
</feature>
<accession>A0A8H5FRL9</accession>
<feature type="compositionally biased region" description="Polar residues" evidence="5">
    <location>
        <begin position="331"/>
        <end position="348"/>
    </location>
</feature>
<dbReference type="SUPFAM" id="SSF90229">
    <property type="entry name" value="CCCH zinc finger"/>
    <property type="match status" value="1"/>
</dbReference>
<evidence type="ECO:0000313" key="8">
    <source>
        <dbReference type="Proteomes" id="UP000559256"/>
    </source>
</evidence>
<dbReference type="InterPro" id="IPR036855">
    <property type="entry name" value="Znf_CCCH_sf"/>
</dbReference>
<name>A0A8H5FRL9_9AGAR</name>
<proteinExistence type="predicted"/>
<evidence type="ECO:0000256" key="3">
    <source>
        <dbReference type="ARBA" id="ARBA00022833"/>
    </source>
</evidence>
<evidence type="ECO:0000259" key="6">
    <source>
        <dbReference type="PROSITE" id="PS50103"/>
    </source>
</evidence>
<evidence type="ECO:0000256" key="2">
    <source>
        <dbReference type="ARBA" id="ARBA00022771"/>
    </source>
</evidence>
<reference evidence="7 8" key="1">
    <citation type="journal article" date="2020" name="ISME J.">
        <title>Uncovering the hidden diversity of litter-decomposition mechanisms in mushroom-forming fungi.</title>
        <authorList>
            <person name="Floudas D."/>
            <person name="Bentzer J."/>
            <person name="Ahren D."/>
            <person name="Johansson T."/>
            <person name="Persson P."/>
            <person name="Tunlid A."/>
        </authorList>
    </citation>
    <scope>NUCLEOTIDE SEQUENCE [LARGE SCALE GENOMIC DNA]</scope>
    <source>
        <strain evidence="7 8">CBS 291.85</strain>
    </source>
</reference>
<protein>
    <recommendedName>
        <fullName evidence="6">C3H1-type domain-containing protein</fullName>
    </recommendedName>
</protein>
<evidence type="ECO:0000256" key="5">
    <source>
        <dbReference type="SAM" id="MobiDB-lite"/>
    </source>
</evidence>
<feature type="compositionally biased region" description="Low complexity" evidence="5">
    <location>
        <begin position="349"/>
        <end position="365"/>
    </location>
</feature>
<evidence type="ECO:0000313" key="7">
    <source>
        <dbReference type="EMBL" id="KAF5346604.1"/>
    </source>
</evidence>
<dbReference type="OrthoDB" id="2920843at2759"/>